<dbReference type="EMBL" id="FQXT01000003">
    <property type="protein sequence ID" value="SHI00455.1"/>
    <property type="molecule type" value="Genomic_DNA"/>
</dbReference>
<proteinExistence type="inferred from homology"/>
<dbReference type="Pfam" id="PF00246">
    <property type="entry name" value="Peptidase_M14"/>
    <property type="match status" value="1"/>
</dbReference>
<reference evidence="5" key="1">
    <citation type="submission" date="2016-11" db="EMBL/GenBank/DDBJ databases">
        <authorList>
            <person name="Varghese N."/>
            <person name="Submissions S."/>
        </authorList>
    </citation>
    <scope>NUCLEOTIDE SEQUENCE [LARGE SCALE GENOMIC DNA]</scope>
    <source>
        <strain evidence="5">DSM 19859</strain>
    </source>
</reference>
<gene>
    <name evidence="3" type="ORF">DSM01_861</name>
    <name evidence="4" type="ORF">SAMN04487999_1567</name>
</gene>
<evidence type="ECO:0000313" key="3">
    <source>
        <dbReference type="EMBL" id="RXG30112.1"/>
    </source>
</evidence>
<dbReference type="GO" id="GO:0004181">
    <property type="term" value="F:metallocarboxypeptidase activity"/>
    <property type="evidence" value="ECO:0007669"/>
    <property type="project" value="InterPro"/>
</dbReference>
<dbReference type="GO" id="GO:0008270">
    <property type="term" value="F:zinc ion binding"/>
    <property type="evidence" value="ECO:0007669"/>
    <property type="project" value="InterPro"/>
</dbReference>
<dbReference type="Gene3D" id="3.40.630.10">
    <property type="entry name" value="Zn peptidases"/>
    <property type="match status" value="1"/>
</dbReference>
<comment type="similarity">
    <text evidence="1">Belongs to the peptidase M14 family.</text>
</comment>
<dbReference type="Proteomes" id="UP000184240">
    <property type="component" value="Unassembled WGS sequence"/>
</dbReference>
<evidence type="ECO:0000313" key="6">
    <source>
        <dbReference type="Proteomes" id="UP000290037"/>
    </source>
</evidence>
<accession>A0A1M5XKT1</accession>
<dbReference type="OrthoDB" id="1119199at2"/>
<dbReference type="Proteomes" id="UP000290037">
    <property type="component" value="Unassembled WGS sequence"/>
</dbReference>
<reference evidence="4" key="2">
    <citation type="submission" date="2016-11" db="EMBL/GenBank/DDBJ databases">
        <authorList>
            <person name="Jaros S."/>
            <person name="Januszkiewicz K."/>
            <person name="Wedrychowicz H."/>
        </authorList>
    </citation>
    <scope>NUCLEOTIDE SEQUENCE [LARGE SCALE GENOMIC DNA]</scope>
    <source>
        <strain evidence="4">DSM 19859</strain>
    </source>
</reference>
<dbReference type="AlphaFoldDB" id="A0A1M5XKT1"/>
<keyword evidence="6" id="KW-1185">Reference proteome</keyword>
<dbReference type="RefSeq" id="WP_072982004.1">
    <property type="nucleotide sequence ID" value="NZ_FQXT01000003.1"/>
</dbReference>
<evidence type="ECO:0000256" key="1">
    <source>
        <dbReference type="PROSITE-ProRule" id="PRU01379"/>
    </source>
</evidence>
<dbReference type="EMBL" id="QOVN01000002">
    <property type="protein sequence ID" value="RXG30112.1"/>
    <property type="molecule type" value="Genomic_DNA"/>
</dbReference>
<organism evidence="4 5">
    <name type="scientific">Leeuwenhoekiella palythoae</name>
    <dbReference type="NCBI Taxonomy" id="573501"/>
    <lineage>
        <taxon>Bacteria</taxon>
        <taxon>Pseudomonadati</taxon>
        <taxon>Bacteroidota</taxon>
        <taxon>Flavobacteriia</taxon>
        <taxon>Flavobacteriales</taxon>
        <taxon>Flavobacteriaceae</taxon>
        <taxon>Leeuwenhoekiella</taxon>
    </lineage>
</organism>
<keyword evidence="4" id="KW-0645">Protease</keyword>
<dbReference type="SUPFAM" id="SSF53187">
    <property type="entry name" value="Zn-dependent exopeptidases"/>
    <property type="match status" value="1"/>
</dbReference>
<feature type="active site" description="Proton donor/acceptor" evidence="1">
    <location>
        <position position="245"/>
    </location>
</feature>
<sequence length="391" mass="44201">MNYTTLCDWHKLHHEKALFGRYITTSHIQPLIDQLPELFQVKSLGYSVEKRLIQSVTFGTGPIQILGWSQMHGNESTTTKALFDLFRWFATHQDQTEVKHLLNACTFTMIPLLNPDGAEAYTRVNANQVDLNRDAQNLTQPESSILKEAYTSIKPDYCLNLHGQRTIFGVGSPAKSAIVSFLSPSQDELRTVTASRKIGMSVISDLNEMLQQFIPGSVGRYDDGFNLNCVGDTLQQLNIPTILFEAGHFPGDYEREQTRCFMFLSLIRVFESVLLLKSEEIGDSNSYFAIPENKKCYFDCIIRNVNIPQIGVTDMAIQYEETLKNGTLYFVPKIAQIADLDDFVGHKELNFHQKEIQIPEGMQLEVGTNLENLQANSNLPTTFSVKSNNLL</sequence>
<evidence type="ECO:0000259" key="2">
    <source>
        <dbReference type="PROSITE" id="PS52035"/>
    </source>
</evidence>
<evidence type="ECO:0000313" key="5">
    <source>
        <dbReference type="Proteomes" id="UP000184240"/>
    </source>
</evidence>
<name>A0A1M5XKT1_9FLAO</name>
<dbReference type="GO" id="GO:0006508">
    <property type="term" value="P:proteolysis"/>
    <property type="evidence" value="ECO:0007669"/>
    <property type="project" value="InterPro"/>
</dbReference>
<dbReference type="STRING" id="573501.SAMN04487999_1567"/>
<dbReference type="PROSITE" id="PS52035">
    <property type="entry name" value="PEPTIDASE_M14"/>
    <property type="match status" value="1"/>
</dbReference>
<keyword evidence="4" id="KW-0378">Hydrolase</keyword>
<protein>
    <submittedName>
        <fullName evidence="4">Zinc carboxypeptidase</fullName>
    </submittedName>
</protein>
<dbReference type="InterPro" id="IPR000834">
    <property type="entry name" value="Peptidase_M14"/>
</dbReference>
<evidence type="ECO:0000313" key="4">
    <source>
        <dbReference type="EMBL" id="SHI00455.1"/>
    </source>
</evidence>
<feature type="domain" description="Peptidase M14" evidence="2">
    <location>
        <begin position="11"/>
        <end position="273"/>
    </location>
</feature>
<keyword evidence="4" id="KW-0121">Carboxypeptidase</keyword>
<reference evidence="3 6" key="3">
    <citation type="submission" date="2018-07" db="EMBL/GenBank/DDBJ databases">
        <title>Leeuwenhoekiella genomics.</title>
        <authorList>
            <person name="Tahon G."/>
            <person name="Willems A."/>
        </authorList>
    </citation>
    <scope>NUCLEOTIDE SEQUENCE [LARGE SCALE GENOMIC DNA]</scope>
    <source>
        <strain evidence="3 6">LMG 24856</strain>
    </source>
</reference>